<dbReference type="Pfam" id="PF00440">
    <property type="entry name" value="TetR_N"/>
    <property type="match status" value="1"/>
</dbReference>
<evidence type="ECO:0000256" key="5">
    <source>
        <dbReference type="SAM" id="MobiDB-lite"/>
    </source>
</evidence>
<organism evidence="7 8">
    <name type="scientific">Roseiterribacter gracilis</name>
    <dbReference type="NCBI Taxonomy" id="2812848"/>
    <lineage>
        <taxon>Bacteria</taxon>
        <taxon>Pseudomonadati</taxon>
        <taxon>Pseudomonadota</taxon>
        <taxon>Alphaproteobacteria</taxon>
        <taxon>Rhodospirillales</taxon>
        <taxon>Roseiterribacteraceae</taxon>
        <taxon>Roseiterribacter</taxon>
    </lineage>
</organism>
<dbReference type="InterPro" id="IPR001647">
    <property type="entry name" value="HTH_TetR"/>
</dbReference>
<dbReference type="RefSeq" id="WP_420245046.1">
    <property type="nucleotide sequence ID" value="NZ_BOPV01000001.1"/>
</dbReference>
<evidence type="ECO:0000313" key="7">
    <source>
        <dbReference type="EMBL" id="GIL41533.1"/>
    </source>
</evidence>
<protein>
    <submittedName>
        <fullName evidence="7">TetR family transcriptional regulator</fullName>
    </submittedName>
</protein>
<dbReference type="InterPro" id="IPR050109">
    <property type="entry name" value="HTH-type_TetR-like_transc_reg"/>
</dbReference>
<dbReference type="InterPro" id="IPR011075">
    <property type="entry name" value="TetR_C"/>
</dbReference>
<dbReference type="Pfam" id="PF16859">
    <property type="entry name" value="TetR_C_11"/>
    <property type="match status" value="1"/>
</dbReference>
<dbReference type="Gene3D" id="1.10.10.60">
    <property type="entry name" value="Homeodomain-like"/>
    <property type="match status" value="1"/>
</dbReference>
<dbReference type="GO" id="GO:0003700">
    <property type="term" value="F:DNA-binding transcription factor activity"/>
    <property type="evidence" value="ECO:0007669"/>
    <property type="project" value="TreeGrafter"/>
</dbReference>
<feature type="compositionally biased region" description="Low complexity" evidence="5">
    <location>
        <begin position="16"/>
        <end position="32"/>
    </location>
</feature>
<evidence type="ECO:0000256" key="4">
    <source>
        <dbReference type="PROSITE-ProRule" id="PRU00335"/>
    </source>
</evidence>
<gene>
    <name evidence="7" type="ORF">TMPK1_37700</name>
</gene>
<proteinExistence type="predicted"/>
<evidence type="ECO:0000256" key="3">
    <source>
        <dbReference type="ARBA" id="ARBA00023163"/>
    </source>
</evidence>
<dbReference type="Proteomes" id="UP000681075">
    <property type="component" value="Unassembled WGS sequence"/>
</dbReference>
<dbReference type="InterPro" id="IPR036271">
    <property type="entry name" value="Tet_transcr_reg_TetR-rel_C_sf"/>
</dbReference>
<keyword evidence="3" id="KW-0804">Transcription</keyword>
<evidence type="ECO:0000256" key="1">
    <source>
        <dbReference type="ARBA" id="ARBA00023015"/>
    </source>
</evidence>
<sequence length="217" mass="24465">MSHRTTRSRSSHPRRAIPALTPAPAPATARGPGRPRDAGCRAKVLRAAQRLLLEEKLSEFSVERVAREAGVSKATIYRWWPNKSAIAIEAFRDRLQAETTAPPSVTATEAFRRQLEGLARILRGELGQVVRQLVSAIQHDAKLAKLFHDEVVIPRRRVLREMFARGVRSGEFRNDLSLEAMIDMTFGTLYMRLLFQHLPITAELIDEAVRLLQARQA</sequence>
<dbReference type="PANTHER" id="PTHR30055">
    <property type="entry name" value="HTH-TYPE TRANSCRIPTIONAL REGULATOR RUTR"/>
    <property type="match status" value="1"/>
</dbReference>
<keyword evidence="1" id="KW-0805">Transcription regulation</keyword>
<dbReference type="PANTHER" id="PTHR30055:SF148">
    <property type="entry name" value="TETR-FAMILY TRANSCRIPTIONAL REGULATOR"/>
    <property type="match status" value="1"/>
</dbReference>
<keyword evidence="2 4" id="KW-0238">DNA-binding</keyword>
<feature type="DNA-binding region" description="H-T-H motif" evidence="4">
    <location>
        <begin position="61"/>
        <end position="80"/>
    </location>
</feature>
<evidence type="ECO:0000256" key="2">
    <source>
        <dbReference type="ARBA" id="ARBA00023125"/>
    </source>
</evidence>
<dbReference type="SUPFAM" id="SSF46689">
    <property type="entry name" value="Homeodomain-like"/>
    <property type="match status" value="1"/>
</dbReference>
<dbReference type="EMBL" id="BOPV01000001">
    <property type="protein sequence ID" value="GIL41533.1"/>
    <property type="molecule type" value="Genomic_DNA"/>
</dbReference>
<dbReference type="GO" id="GO:0000976">
    <property type="term" value="F:transcription cis-regulatory region binding"/>
    <property type="evidence" value="ECO:0007669"/>
    <property type="project" value="TreeGrafter"/>
</dbReference>
<dbReference type="PROSITE" id="PS50977">
    <property type="entry name" value="HTH_TETR_2"/>
    <property type="match status" value="1"/>
</dbReference>
<accession>A0A8S8XDM2</accession>
<name>A0A8S8XDM2_9PROT</name>
<comment type="caution">
    <text evidence="7">The sequence shown here is derived from an EMBL/GenBank/DDBJ whole genome shotgun (WGS) entry which is preliminary data.</text>
</comment>
<dbReference type="SUPFAM" id="SSF48498">
    <property type="entry name" value="Tetracyclin repressor-like, C-terminal domain"/>
    <property type="match status" value="1"/>
</dbReference>
<evidence type="ECO:0000259" key="6">
    <source>
        <dbReference type="PROSITE" id="PS50977"/>
    </source>
</evidence>
<feature type="region of interest" description="Disordered" evidence="5">
    <location>
        <begin position="1"/>
        <end position="38"/>
    </location>
</feature>
<feature type="compositionally biased region" description="Basic residues" evidence="5">
    <location>
        <begin position="1"/>
        <end position="15"/>
    </location>
</feature>
<evidence type="ECO:0000313" key="8">
    <source>
        <dbReference type="Proteomes" id="UP000681075"/>
    </source>
</evidence>
<keyword evidence="8" id="KW-1185">Reference proteome</keyword>
<feature type="domain" description="HTH tetR-type" evidence="6">
    <location>
        <begin position="38"/>
        <end position="98"/>
    </location>
</feature>
<reference evidence="7" key="1">
    <citation type="submission" date="2021-02" db="EMBL/GenBank/DDBJ databases">
        <title>Genome sequence of Rhodospirillales sp. strain TMPK1 isolated from soil.</title>
        <authorList>
            <person name="Nakai R."/>
            <person name="Kusada H."/>
            <person name="Tamaki H."/>
        </authorList>
    </citation>
    <scope>NUCLEOTIDE SEQUENCE</scope>
    <source>
        <strain evidence="7">TMPK1</strain>
    </source>
</reference>
<dbReference type="AlphaFoldDB" id="A0A8S8XDM2"/>
<dbReference type="Gene3D" id="1.10.357.10">
    <property type="entry name" value="Tetracycline Repressor, domain 2"/>
    <property type="match status" value="1"/>
</dbReference>
<dbReference type="PRINTS" id="PR00455">
    <property type="entry name" value="HTHTETR"/>
</dbReference>
<dbReference type="InterPro" id="IPR009057">
    <property type="entry name" value="Homeodomain-like_sf"/>
</dbReference>